<evidence type="ECO:0000313" key="10">
    <source>
        <dbReference type="EMBL" id="GAG81002.1"/>
    </source>
</evidence>
<feature type="transmembrane region" description="Helical" evidence="9">
    <location>
        <begin position="57"/>
        <end position="80"/>
    </location>
</feature>
<dbReference type="GO" id="GO:0009678">
    <property type="term" value="F:diphosphate hydrolysis-driven proton transmembrane transporter activity"/>
    <property type="evidence" value="ECO:0007669"/>
    <property type="project" value="InterPro"/>
</dbReference>
<evidence type="ECO:0000256" key="2">
    <source>
        <dbReference type="ARBA" id="ARBA00022448"/>
    </source>
</evidence>
<feature type="transmembrane region" description="Helical" evidence="9">
    <location>
        <begin position="127"/>
        <end position="157"/>
    </location>
</feature>
<proteinExistence type="predicted"/>
<feature type="non-terminal residue" evidence="10">
    <location>
        <position position="1"/>
    </location>
</feature>
<dbReference type="Pfam" id="PF03030">
    <property type="entry name" value="H_PPase"/>
    <property type="match status" value="1"/>
</dbReference>
<dbReference type="AlphaFoldDB" id="X1BIJ4"/>
<feature type="transmembrane region" description="Helical" evidence="9">
    <location>
        <begin position="86"/>
        <end position="106"/>
    </location>
</feature>
<keyword evidence="2" id="KW-0813">Transport</keyword>
<dbReference type="GO" id="GO:0004427">
    <property type="term" value="F:inorganic diphosphate phosphatase activity"/>
    <property type="evidence" value="ECO:0007669"/>
    <property type="project" value="InterPro"/>
</dbReference>
<evidence type="ECO:0000256" key="8">
    <source>
        <dbReference type="ARBA" id="ARBA00023136"/>
    </source>
</evidence>
<keyword evidence="4" id="KW-0460">Magnesium</keyword>
<gene>
    <name evidence="10" type="ORF">S01H4_29533</name>
</gene>
<organism evidence="10">
    <name type="scientific">marine sediment metagenome</name>
    <dbReference type="NCBI Taxonomy" id="412755"/>
    <lineage>
        <taxon>unclassified sequences</taxon>
        <taxon>metagenomes</taxon>
        <taxon>ecological metagenomes</taxon>
    </lineage>
</organism>
<sequence>IVDVTLTTEARFIYIVFPVVLCGVGLIASLIGIYIIKLKGSDEPGKALNSGTYLSTLIFAGLAALFTLIMTIGLASSEIIMLWRNWGAAVIGLFSGIVIGFTSDYFTRDDKKPTRSMAEATKEGHAVVILSGFSYGLLSVVPAALGIVIALAVAYLLGGVFGVAMAAVGMLAIVGTIVANDAYGPIVDNARAIAEQGGLGDEVIRTADRLDSAGNTAKAITKGFAIGAANLTVFALMFSFASEAKRSIG</sequence>
<evidence type="ECO:0000256" key="3">
    <source>
        <dbReference type="ARBA" id="ARBA00022692"/>
    </source>
</evidence>
<keyword evidence="3 9" id="KW-0812">Transmembrane</keyword>
<protein>
    <recommendedName>
        <fullName evidence="11">Inorganic diphosphatase</fullName>
    </recommendedName>
</protein>
<comment type="caution">
    <text evidence="10">The sequence shown here is derived from an EMBL/GenBank/DDBJ whole genome shotgun (WGS) entry which is preliminary data.</text>
</comment>
<keyword evidence="8 9" id="KW-0472">Membrane</keyword>
<feature type="transmembrane region" description="Helical" evidence="9">
    <location>
        <begin position="163"/>
        <end position="183"/>
    </location>
</feature>
<dbReference type="PANTHER" id="PTHR31998">
    <property type="entry name" value="K(+)-INSENSITIVE PYROPHOSPHATE-ENERGIZED PROTON PUMP"/>
    <property type="match status" value="1"/>
</dbReference>
<evidence type="ECO:0000256" key="1">
    <source>
        <dbReference type="ARBA" id="ARBA00004127"/>
    </source>
</evidence>
<evidence type="ECO:0000256" key="7">
    <source>
        <dbReference type="ARBA" id="ARBA00023065"/>
    </source>
</evidence>
<name>X1BIJ4_9ZZZZ</name>
<evidence type="ECO:0008006" key="11">
    <source>
        <dbReference type="Google" id="ProtNLM"/>
    </source>
</evidence>
<dbReference type="InterPro" id="IPR004131">
    <property type="entry name" value="PPase-energised_H-pump"/>
</dbReference>
<dbReference type="GO" id="GO:0016020">
    <property type="term" value="C:membrane"/>
    <property type="evidence" value="ECO:0007669"/>
    <property type="project" value="InterPro"/>
</dbReference>
<keyword evidence="7" id="KW-0406">Ion transport</keyword>
<evidence type="ECO:0000256" key="4">
    <source>
        <dbReference type="ARBA" id="ARBA00022842"/>
    </source>
</evidence>
<keyword evidence="5" id="KW-1278">Translocase</keyword>
<dbReference type="EMBL" id="BART01015168">
    <property type="protein sequence ID" value="GAG81002.1"/>
    <property type="molecule type" value="Genomic_DNA"/>
</dbReference>
<reference evidence="10" key="1">
    <citation type="journal article" date="2014" name="Front. Microbiol.">
        <title>High frequency of phylogenetically diverse reductive dehalogenase-homologous genes in deep subseafloor sedimentary metagenomes.</title>
        <authorList>
            <person name="Kawai M."/>
            <person name="Futagami T."/>
            <person name="Toyoda A."/>
            <person name="Takaki Y."/>
            <person name="Nishi S."/>
            <person name="Hori S."/>
            <person name="Arai W."/>
            <person name="Tsubouchi T."/>
            <person name="Morono Y."/>
            <person name="Uchiyama I."/>
            <person name="Ito T."/>
            <person name="Fujiyama A."/>
            <person name="Inagaki F."/>
            <person name="Takami H."/>
        </authorList>
    </citation>
    <scope>NUCLEOTIDE SEQUENCE</scope>
    <source>
        <strain evidence="10">Expedition CK06-06</strain>
    </source>
</reference>
<accession>X1BIJ4</accession>
<feature type="transmembrane region" description="Helical" evidence="9">
    <location>
        <begin position="12"/>
        <end position="36"/>
    </location>
</feature>
<evidence type="ECO:0000256" key="6">
    <source>
        <dbReference type="ARBA" id="ARBA00022989"/>
    </source>
</evidence>
<feature type="transmembrane region" description="Helical" evidence="9">
    <location>
        <begin position="219"/>
        <end position="241"/>
    </location>
</feature>
<keyword evidence="6 9" id="KW-1133">Transmembrane helix</keyword>
<evidence type="ECO:0000256" key="9">
    <source>
        <dbReference type="SAM" id="Phobius"/>
    </source>
</evidence>
<evidence type="ECO:0000256" key="5">
    <source>
        <dbReference type="ARBA" id="ARBA00022967"/>
    </source>
</evidence>
<comment type="subcellular location">
    <subcellularLocation>
        <location evidence="1">Endomembrane system</location>
        <topology evidence="1">Multi-pass membrane protein</topology>
    </subcellularLocation>
</comment>
<dbReference type="GO" id="GO:0012505">
    <property type="term" value="C:endomembrane system"/>
    <property type="evidence" value="ECO:0007669"/>
    <property type="project" value="UniProtKB-SubCell"/>
</dbReference>